<evidence type="ECO:0000313" key="2">
    <source>
        <dbReference type="EMBL" id="SDT89734.1"/>
    </source>
</evidence>
<keyword evidence="3" id="KW-1185">Reference proteome</keyword>
<dbReference type="Proteomes" id="UP000199608">
    <property type="component" value="Unassembled WGS sequence"/>
</dbReference>
<proteinExistence type="predicted"/>
<evidence type="ECO:0000256" key="1">
    <source>
        <dbReference type="SAM" id="SignalP"/>
    </source>
</evidence>
<sequence length="320" mass="35396">MNKVILLAASCSCVLFLLSLFFVNAYAGAPPEGGFSGYLFLGGAYGKKDMSLNDASDSENSTINSLTQSSKSISEFSPFFGGSLNYTFAQTGTTLGLGGDDGAGAFISQYMGNFGTISLGMNYSQEDVWEDPFLLGVKRKETDIETIGYFLTWEQIMDTSFSLSYGFQTIDIDKDLSGKRDKRLKRDGDIHTLNIGCNFFENEAHEISAGLTYDYADLTGSSSAYKGMGLEFSHMLKGDDWEIETGISFLKRDYDKSHPEFSKIREDKEFEIESAYTLFNPLGFNDFFVTISASYSINDSNIKFYESSELSSGLGFGYIF</sequence>
<dbReference type="PIRSF" id="PIRSF028696">
    <property type="entry name" value="UCP028696"/>
    <property type="match status" value="1"/>
</dbReference>
<evidence type="ECO:0000313" key="3">
    <source>
        <dbReference type="Proteomes" id="UP000199608"/>
    </source>
</evidence>
<keyword evidence="1" id="KW-0732">Signal</keyword>
<dbReference type="InterPro" id="IPR016896">
    <property type="entry name" value="DUF2860"/>
</dbReference>
<reference evidence="3" key="1">
    <citation type="submission" date="2016-10" db="EMBL/GenBank/DDBJ databases">
        <authorList>
            <person name="Varghese N."/>
            <person name="Submissions S."/>
        </authorList>
    </citation>
    <scope>NUCLEOTIDE SEQUENCE [LARGE SCALE GENOMIC DNA]</scope>
    <source>
        <strain evidence="3">DSM 3384</strain>
    </source>
</reference>
<dbReference type="RefSeq" id="WP_092231033.1">
    <property type="nucleotide sequence ID" value="NZ_FNLL01000002.1"/>
</dbReference>
<gene>
    <name evidence="2" type="ORF">SAMN04487931_102473</name>
</gene>
<feature type="chain" id="PRO_5011633148" description="DUF2860 domain-containing protein" evidence="1">
    <location>
        <begin position="28"/>
        <end position="320"/>
    </location>
</feature>
<feature type="signal peptide" evidence="1">
    <location>
        <begin position="1"/>
        <end position="27"/>
    </location>
</feature>
<name>A0A1H2E3Y9_9BACT</name>
<dbReference type="AlphaFoldDB" id="A0A1H2E3Y9"/>
<accession>A0A1H2E3Y9</accession>
<dbReference type="Pfam" id="PF11059">
    <property type="entry name" value="DUF2860"/>
    <property type="match status" value="1"/>
</dbReference>
<evidence type="ECO:0008006" key="4">
    <source>
        <dbReference type="Google" id="ProtNLM"/>
    </source>
</evidence>
<dbReference type="EMBL" id="FNLL01000002">
    <property type="protein sequence ID" value="SDT89734.1"/>
    <property type="molecule type" value="Genomic_DNA"/>
</dbReference>
<protein>
    <recommendedName>
        <fullName evidence="4">DUF2860 domain-containing protein</fullName>
    </recommendedName>
</protein>
<organism evidence="2 3">
    <name type="scientific">Desulfobacula phenolica</name>
    <dbReference type="NCBI Taxonomy" id="90732"/>
    <lineage>
        <taxon>Bacteria</taxon>
        <taxon>Pseudomonadati</taxon>
        <taxon>Thermodesulfobacteriota</taxon>
        <taxon>Desulfobacteria</taxon>
        <taxon>Desulfobacterales</taxon>
        <taxon>Desulfobacteraceae</taxon>
        <taxon>Desulfobacula</taxon>
    </lineage>
</organism>